<dbReference type="AlphaFoldDB" id="A0A6M0H0A2"/>
<protein>
    <recommendedName>
        <fullName evidence="3">ATPase</fullName>
    </recommendedName>
</protein>
<gene>
    <name evidence="1" type="ORF">G3M99_00245</name>
</gene>
<proteinExistence type="predicted"/>
<evidence type="ECO:0000313" key="2">
    <source>
        <dbReference type="Proteomes" id="UP000481872"/>
    </source>
</evidence>
<evidence type="ECO:0000313" key="1">
    <source>
        <dbReference type="EMBL" id="NEU03301.1"/>
    </source>
</evidence>
<dbReference type="EMBL" id="JAAGPU010000001">
    <property type="protein sequence ID" value="NEU03301.1"/>
    <property type="molecule type" value="Genomic_DNA"/>
</dbReference>
<evidence type="ECO:0008006" key="3">
    <source>
        <dbReference type="Google" id="ProtNLM"/>
    </source>
</evidence>
<reference evidence="1 2" key="1">
    <citation type="submission" date="2020-02" db="EMBL/GenBank/DDBJ databases">
        <title>Genome assembly of a novel Clostridium senegalense strain.</title>
        <authorList>
            <person name="Gupta T.B."/>
            <person name="Jauregui R."/>
            <person name="Maclean P."/>
            <person name="Nawarathana A."/>
            <person name="Brightwell G."/>
        </authorList>
    </citation>
    <scope>NUCLEOTIDE SEQUENCE [LARGE SCALE GENOMIC DNA]</scope>
    <source>
        <strain evidence="1 2">AGRFS4</strain>
    </source>
</reference>
<name>A0A6M0H0A2_9CLOT</name>
<dbReference type="Proteomes" id="UP000481872">
    <property type="component" value="Unassembled WGS sequence"/>
</dbReference>
<sequence length="188" mass="21501">MDKSISNVLELVDYLEKTAKTSSNLLGKVSINKGELLGLINELKENLPQEFNDAKTIVDKREEIFLAARREAEEMKQEASIIIQKQFENAEVLKKAEVKAAQMLDEANMEARKIKADANKFSKELRLGTVNYVDEVLTKLQREIDTKSEEMVLRVNKEVDIMLRGIYEDFQSTTSTIVENIKELNAFK</sequence>
<organism evidence="1 2">
    <name type="scientific">Clostridium senegalense</name>
    <dbReference type="NCBI Taxonomy" id="1465809"/>
    <lineage>
        <taxon>Bacteria</taxon>
        <taxon>Bacillati</taxon>
        <taxon>Bacillota</taxon>
        <taxon>Clostridia</taxon>
        <taxon>Eubacteriales</taxon>
        <taxon>Clostridiaceae</taxon>
        <taxon>Clostridium</taxon>
    </lineage>
</organism>
<accession>A0A6M0H0A2</accession>
<keyword evidence="2" id="KW-1185">Reference proteome</keyword>
<dbReference type="RefSeq" id="WP_061995060.1">
    <property type="nucleotide sequence ID" value="NZ_JAAGPU010000001.1"/>
</dbReference>
<comment type="caution">
    <text evidence="1">The sequence shown here is derived from an EMBL/GenBank/DDBJ whole genome shotgun (WGS) entry which is preliminary data.</text>
</comment>